<sequence>MMRRGGRGSIVQSPRRGHDGAIPSALHLDRGWGARNYVKIIVLAVCSIAISIIFWSLRSPGLLQEPHVLGHYLRPRNSGFVFPLYRYYQQYPNASHRAGGHERWRGSRVGFHGRGILSDESEPLFELLGGHRRNTLFIEQFYIEMKLGDPPKPFYFHIDTGSGRMWVYCTLRGHQSTLSSFGPNGLFVTEADSHLKCIGATASLCRAFQAKDEVCDKKYQYVCFFSRSYAEGSTFSGYVVNGSITLPMCDETERNVFGLFGCVVHTGFKVPIILQPLTDGIIGLGNCKGTLMDQLFESNAISQNLLGVCMAKGTQLSMLPASPRAPVGYISLGMDFKEKFNQHKSDWVKLIDPGIGVRCAYAAKLLYISLHGRKITITSMFLGHETAGMAMLFDTGSDLTYLPKDLYGQVLNELDTFASDRAYFRVPDNTIYSQSEQRVCWKPPATKLSKSSPIYDFGPLKLGFEGMSCATKYLIIRPVNYLTWDENERKVCVNILIDPVVGGHPVSNLGAEVMRENLFVFDVENQRVRWTASSNCEI</sequence>
<dbReference type="InterPro" id="IPR001461">
    <property type="entry name" value="Aspartic_peptidase_A1"/>
</dbReference>
<feature type="active site" evidence="2">
    <location>
        <position position="159"/>
    </location>
</feature>
<keyword evidence="3" id="KW-0812">Transmembrane</keyword>
<evidence type="ECO:0000313" key="6">
    <source>
        <dbReference type="Proteomes" id="UP000822688"/>
    </source>
</evidence>
<dbReference type="Gene3D" id="2.40.70.10">
    <property type="entry name" value="Acid Proteases"/>
    <property type="match status" value="2"/>
</dbReference>
<organism evidence="5 6">
    <name type="scientific">Ceratodon purpureus</name>
    <name type="common">Fire moss</name>
    <name type="synonym">Dicranum purpureum</name>
    <dbReference type="NCBI Taxonomy" id="3225"/>
    <lineage>
        <taxon>Eukaryota</taxon>
        <taxon>Viridiplantae</taxon>
        <taxon>Streptophyta</taxon>
        <taxon>Embryophyta</taxon>
        <taxon>Bryophyta</taxon>
        <taxon>Bryophytina</taxon>
        <taxon>Bryopsida</taxon>
        <taxon>Dicranidae</taxon>
        <taxon>Pseudoditrichales</taxon>
        <taxon>Ditrichaceae</taxon>
        <taxon>Ceratodon</taxon>
    </lineage>
</organism>
<feature type="domain" description="Peptidase A1" evidence="4">
    <location>
        <begin position="141"/>
        <end position="531"/>
    </location>
</feature>
<dbReference type="Pfam" id="PF14543">
    <property type="entry name" value="TAXi_N"/>
    <property type="match status" value="1"/>
</dbReference>
<reference evidence="5" key="1">
    <citation type="submission" date="2020-06" db="EMBL/GenBank/DDBJ databases">
        <title>WGS assembly of Ceratodon purpureus strain R40.</title>
        <authorList>
            <person name="Carey S.B."/>
            <person name="Jenkins J."/>
            <person name="Shu S."/>
            <person name="Lovell J.T."/>
            <person name="Sreedasyam A."/>
            <person name="Maumus F."/>
            <person name="Tiley G.P."/>
            <person name="Fernandez-Pozo N."/>
            <person name="Barry K."/>
            <person name="Chen C."/>
            <person name="Wang M."/>
            <person name="Lipzen A."/>
            <person name="Daum C."/>
            <person name="Saski C.A."/>
            <person name="Payton A.C."/>
            <person name="Mcbreen J.C."/>
            <person name="Conrad R.E."/>
            <person name="Kollar L.M."/>
            <person name="Olsson S."/>
            <person name="Huttunen S."/>
            <person name="Landis J.B."/>
            <person name="Wickett N.J."/>
            <person name="Johnson M.G."/>
            <person name="Rensing S.A."/>
            <person name="Grimwood J."/>
            <person name="Schmutz J."/>
            <person name="Mcdaniel S.F."/>
        </authorList>
    </citation>
    <scope>NUCLEOTIDE SEQUENCE</scope>
    <source>
        <strain evidence="5">R40</strain>
    </source>
</reference>
<dbReference type="InterPro" id="IPR021109">
    <property type="entry name" value="Peptidase_aspartic_dom_sf"/>
</dbReference>
<evidence type="ECO:0000259" key="4">
    <source>
        <dbReference type="PROSITE" id="PS51767"/>
    </source>
</evidence>
<comment type="similarity">
    <text evidence="1">Belongs to the peptidase A1 family.</text>
</comment>
<dbReference type="Proteomes" id="UP000822688">
    <property type="component" value="Chromosome 9"/>
</dbReference>
<dbReference type="CDD" id="cd05471">
    <property type="entry name" value="pepsin_like"/>
    <property type="match status" value="1"/>
</dbReference>
<keyword evidence="3" id="KW-0472">Membrane</keyword>
<evidence type="ECO:0000256" key="2">
    <source>
        <dbReference type="PIRSR" id="PIRSR601461-1"/>
    </source>
</evidence>
<evidence type="ECO:0000256" key="3">
    <source>
        <dbReference type="SAM" id="Phobius"/>
    </source>
</evidence>
<dbReference type="GO" id="GO:0006508">
    <property type="term" value="P:proteolysis"/>
    <property type="evidence" value="ECO:0007669"/>
    <property type="project" value="InterPro"/>
</dbReference>
<name>A0A8T0GQF4_CERPU</name>
<gene>
    <name evidence="5" type="ORF">KC19_9G095700</name>
</gene>
<dbReference type="PROSITE" id="PS51767">
    <property type="entry name" value="PEPTIDASE_A1"/>
    <property type="match status" value="1"/>
</dbReference>
<dbReference type="InterPro" id="IPR032861">
    <property type="entry name" value="TAXi_N"/>
</dbReference>
<evidence type="ECO:0000313" key="5">
    <source>
        <dbReference type="EMBL" id="KAG0561831.1"/>
    </source>
</evidence>
<proteinExistence type="inferred from homology"/>
<keyword evidence="3" id="KW-1133">Transmembrane helix</keyword>
<dbReference type="PANTHER" id="PTHR13683">
    <property type="entry name" value="ASPARTYL PROTEASES"/>
    <property type="match status" value="1"/>
</dbReference>
<dbReference type="InterPro" id="IPR034164">
    <property type="entry name" value="Pepsin-like_dom"/>
</dbReference>
<keyword evidence="6" id="KW-1185">Reference proteome</keyword>
<accession>A0A8T0GQF4</accession>
<protein>
    <recommendedName>
        <fullName evidence="4">Peptidase A1 domain-containing protein</fullName>
    </recommendedName>
</protein>
<dbReference type="EMBL" id="CM026430">
    <property type="protein sequence ID" value="KAG0561831.1"/>
    <property type="molecule type" value="Genomic_DNA"/>
</dbReference>
<dbReference type="Pfam" id="PF14541">
    <property type="entry name" value="TAXi_C"/>
    <property type="match status" value="1"/>
</dbReference>
<dbReference type="GO" id="GO:0004190">
    <property type="term" value="F:aspartic-type endopeptidase activity"/>
    <property type="evidence" value="ECO:0007669"/>
    <property type="project" value="InterPro"/>
</dbReference>
<feature type="active site" evidence="2">
    <location>
        <position position="394"/>
    </location>
</feature>
<dbReference type="PANTHER" id="PTHR13683:SF316">
    <property type="entry name" value="ASPARTYL PROTEASE APCB1"/>
    <property type="match status" value="1"/>
</dbReference>
<dbReference type="SUPFAM" id="SSF50630">
    <property type="entry name" value="Acid proteases"/>
    <property type="match status" value="1"/>
</dbReference>
<dbReference type="AlphaFoldDB" id="A0A8T0GQF4"/>
<comment type="caution">
    <text evidence="5">The sequence shown here is derived from an EMBL/GenBank/DDBJ whole genome shotgun (WGS) entry which is preliminary data.</text>
</comment>
<dbReference type="InterPro" id="IPR032799">
    <property type="entry name" value="TAXi_C"/>
</dbReference>
<evidence type="ECO:0000256" key="1">
    <source>
        <dbReference type="ARBA" id="ARBA00007447"/>
    </source>
</evidence>
<feature type="transmembrane region" description="Helical" evidence="3">
    <location>
        <begin position="37"/>
        <end position="57"/>
    </location>
</feature>
<dbReference type="OrthoDB" id="2747330at2759"/>
<dbReference type="InterPro" id="IPR033121">
    <property type="entry name" value="PEPTIDASE_A1"/>
</dbReference>